<name>A0A372LWI9_9ACTN</name>
<reference evidence="9 10" key="1">
    <citation type="submission" date="2018-08" db="EMBL/GenBank/DDBJ databases">
        <title>Isolation, diversity and antifungal activity of Actinobacteria from wheat.</title>
        <authorList>
            <person name="Han C."/>
        </authorList>
    </citation>
    <scope>NUCLEOTIDE SEQUENCE [LARGE SCALE GENOMIC DNA]</scope>
    <source>
        <strain evidence="9 10">NEAU-YY421</strain>
    </source>
</reference>
<dbReference type="Pfam" id="PF00528">
    <property type="entry name" value="BPD_transp_1"/>
    <property type="match status" value="1"/>
</dbReference>
<gene>
    <name evidence="9" type="ORF">DY218_31965</name>
</gene>
<evidence type="ECO:0000313" key="10">
    <source>
        <dbReference type="Proteomes" id="UP000263094"/>
    </source>
</evidence>
<dbReference type="GO" id="GO:0055085">
    <property type="term" value="P:transmembrane transport"/>
    <property type="evidence" value="ECO:0007669"/>
    <property type="project" value="InterPro"/>
</dbReference>
<dbReference type="SUPFAM" id="SSF161098">
    <property type="entry name" value="MetI-like"/>
    <property type="match status" value="1"/>
</dbReference>
<dbReference type="CDD" id="cd06261">
    <property type="entry name" value="TM_PBP2"/>
    <property type="match status" value="1"/>
</dbReference>
<dbReference type="PANTHER" id="PTHR43744">
    <property type="entry name" value="ABC TRANSPORTER PERMEASE PROTEIN MG189-RELATED-RELATED"/>
    <property type="match status" value="1"/>
</dbReference>
<dbReference type="PROSITE" id="PS50928">
    <property type="entry name" value="ABC_TM1"/>
    <property type="match status" value="1"/>
</dbReference>
<dbReference type="PANTHER" id="PTHR43744:SF12">
    <property type="entry name" value="ABC TRANSPORTER PERMEASE PROTEIN MG189-RELATED"/>
    <property type="match status" value="1"/>
</dbReference>
<proteinExistence type="inferred from homology"/>
<keyword evidence="5 7" id="KW-1133">Transmembrane helix</keyword>
<keyword evidence="3" id="KW-1003">Cell membrane</keyword>
<accession>A0A372LWI9</accession>
<evidence type="ECO:0000256" key="3">
    <source>
        <dbReference type="ARBA" id="ARBA00022475"/>
    </source>
</evidence>
<dbReference type="EMBL" id="QUAK01000234">
    <property type="protein sequence ID" value="RFU82655.1"/>
    <property type="molecule type" value="Genomic_DNA"/>
</dbReference>
<dbReference type="GO" id="GO:0005886">
    <property type="term" value="C:plasma membrane"/>
    <property type="evidence" value="ECO:0007669"/>
    <property type="project" value="UniProtKB-SubCell"/>
</dbReference>
<keyword evidence="4 7" id="KW-0812">Transmembrane</keyword>
<dbReference type="InterPro" id="IPR000515">
    <property type="entry name" value="MetI-like"/>
</dbReference>
<keyword evidence="2 7" id="KW-0813">Transport</keyword>
<comment type="caution">
    <text evidence="9">The sequence shown here is derived from an EMBL/GenBank/DDBJ whole genome shotgun (WGS) entry which is preliminary data.</text>
</comment>
<comment type="subcellular location">
    <subcellularLocation>
        <location evidence="1 7">Cell membrane</location>
        <topology evidence="1 7">Multi-pass membrane protein</topology>
    </subcellularLocation>
</comment>
<dbReference type="InterPro" id="IPR035906">
    <property type="entry name" value="MetI-like_sf"/>
</dbReference>
<dbReference type="Proteomes" id="UP000263094">
    <property type="component" value="Unassembled WGS sequence"/>
</dbReference>
<dbReference type="Gene3D" id="1.10.3720.10">
    <property type="entry name" value="MetI-like"/>
    <property type="match status" value="1"/>
</dbReference>
<feature type="transmembrane region" description="Helical" evidence="7">
    <location>
        <begin position="109"/>
        <end position="133"/>
    </location>
</feature>
<evidence type="ECO:0000259" key="8">
    <source>
        <dbReference type="PROSITE" id="PS50928"/>
    </source>
</evidence>
<keyword evidence="10" id="KW-1185">Reference proteome</keyword>
<dbReference type="RefSeq" id="WP_128559639.1">
    <property type="nucleotide sequence ID" value="NZ_QUAK01000234.1"/>
</dbReference>
<keyword evidence="6 7" id="KW-0472">Membrane</keyword>
<feature type="domain" description="ABC transmembrane type-1" evidence="8">
    <location>
        <begin position="110"/>
        <end position="299"/>
    </location>
</feature>
<evidence type="ECO:0000313" key="9">
    <source>
        <dbReference type="EMBL" id="RFU82655.1"/>
    </source>
</evidence>
<comment type="similarity">
    <text evidence="7">Belongs to the binding-protein-dependent transport system permease family.</text>
</comment>
<evidence type="ECO:0000256" key="6">
    <source>
        <dbReference type="ARBA" id="ARBA00023136"/>
    </source>
</evidence>
<protein>
    <submittedName>
        <fullName evidence="9">Carbohydrate ABC transporter permease</fullName>
    </submittedName>
</protein>
<evidence type="ECO:0000256" key="5">
    <source>
        <dbReference type="ARBA" id="ARBA00022989"/>
    </source>
</evidence>
<evidence type="ECO:0000256" key="2">
    <source>
        <dbReference type="ARBA" id="ARBA00022448"/>
    </source>
</evidence>
<feature type="transmembrane region" description="Helical" evidence="7">
    <location>
        <begin position="278"/>
        <end position="299"/>
    </location>
</feature>
<dbReference type="OrthoDB" id="2063054at2"/>
<evidence type="ECO:0000256" key="1">
    <source>
        <dbReference type="ARBA" id="ARBA00004651"/>
    </source>
</evidence>
<evidence type="ECO:0000256" key="7">
    <source>
        <dbReference type="RuleBase" id="RU363032"/>
    </source>
</evidence>
<dbReference type="AlphaFoldDB" id="A0A372LWI9"/>
<feature type="transmembrane region" description="Helical" evidence="7">
    <location>
        <begin position="145"/>
        <end position="166"/>
    </location>
</feature>
<organism evidence="9 10">
    <name type="scientific">Streptomyces triticagri</name>
    <dbReference type="NCBI Taxonomy" id="2293568"/>
    <lineage>
        <taxon>Bacteria</taxon>
        <taxon>Bacillati</taxon>
        <taxon>Actinomycetota</taxon>
        <taxon>Actinomycetes</taxon>
        <taxon>Kitasatosporales</taxon>
        <taxon>Streptomycetaceae</taxon>
        <taxon>Streptomyces</taxon>
    </lineage>
</organism>
<evidence type="ECO:0000256" key="4">
    <source>
        <dbReference type="ARBA" id="ARBA00022692"/>
    </source>
</evidence>
<feature type="transmembrane region" description="Helical" evidence="7">
    <location>
        <begin position="48"/>
        <end position="70"/>
    </location>
</feature>
<sequence>MTSTDTGSRAAAARQVARPIRPLRPPMRRPQSRTRTNLTLGESRTARVLALTALTIGALIWLLPMSWALLTAFKSEADASDPLNWFWPENGFTLEGFSAVWERGDLPLWMLNSLLIAAAVTVITVLVSAMAGYAFSRTRFAGRRWLFVLTVAAVLVPPQILIVPWFQQMLSLHLLDTYAAVILPQTVAPAMVFILKKHFDSLPQELEEAARIDGAGHWRIFWSVLLPLSRPMLAAVAIFVFIGAWNNFLWPFVSTSDPSLMTLPVGITAVKDAYGIQYAQSMASAVLAALPLVVVFVFFQRHIVKSVATTGLGGQ</sequence>
<feature type="transmembrane region" description="Helical" evidence="7">
    <location>
        <begin position="178"/>
        <end position="195"/>
    </location>
</feature>